<evidence type="ECO:0000256" key="3">
    <source>
        <dbReference type="ARBA" id="ARBA00022729"/>
    </source>
</evidence>
<dbReference type="InterPro" id="IPR001638">
    <property type="entry name" value="Solute-binding_3/MltF_N"/>
</dbReference>
<organism evidence="5 6">
    <name type="scientific">Hyphobacterium vulgare</name>
    <dbReference type="NCBI Taxonomy" id="1736751"/>
    <lineage>
        <taxon>Bacteria</taxon>
        <taxon>Pseudomonadati</taxon>
        <taxon>Pseudomonadota</taxon>
        <taxon>Alphaproteobacteria</taxon>
        <taxon>Maricaulales</taxon>
        <taxon>Maricaulaceae</taxon>
        <taxon>Hyphobacterium</taxon>
    </lineage>
</organism>
<protein>
    <submittedName>
        <fullName evidence="5">Amino acid ABC transporter substrate-binding protein</fullName>
    </submittedName>
</protein>
<keyword evidence="2" id="KW-0813">Transport</keyword>
<accession>A0ABV6ZTE0</accession>
<dbReference type="SMART" id="SM00062">
    <property type="entry name" value="PBPb"/>
    <property type="match status" value="1"/>
</dbReference>
<reference evidence="6" key="1">
    <citation type="journal article" date="2019" name="Int. J. Syst. Evol. Microbiol.">
        <title>The Global Catalogue of Microorganisms (GCM) 10K type strain sequencing project: providing services to taxonomists for standard genome sequencing and annotation.</title>
        <authorList>
            <consortium name="The Broad Institute Genomics Platform"/>
            <consortium name="The Broad Institute Genome Sequencing Center for Infectious Disease"/>
            <person name="Wu L."/>
            <person name="Ma J."/>
        </authorList>
    </citation>
    <scope>NUCLEOTIDE SEQUENCE [LARGE SCALE GENOMIC DNA]</scope>
    <source>
        <strain evidence="6">KCTC 52487</strain>
    </source>
</reference>
<name>A0ABV6ZTE0_9PROT</name>
<dbReference type="PANTHER" id="PTHR30085:SF7">
    <property type="entry name" value="AMINO-ACID ABC TRANSPORTER-BINDING PROTEIN YHDW-RELATED"/>
    <property type="match status" value="1"/>
</dbReference>
<dbReference type="RefSeq" id="WP_343163630.1">
    <property type="nucleotide sequence ID" value="NZ_JBHRSV010000001.1"/>
</dbReference>
<evidence type="ECO:0000256" key="1">
    <source>
        <dbReference type="ARBA" id="ARBA00010333"/>
    </source>
</evidence>
<dbReference type="SUPFAM" id="SSF53850">
    <property type="entry name" value="Periplasmic binding protein-like II"/>
    <property type="match status" value="1"/>
</dbReference>
<dbReference type="Pfam" id="PF00497">
    <property type="entry name" value="SBP_bac_3"/>
    <property type="match status" value="1"/>
</dbReference>
<dbReference type="InterPro" id="IPR051455">
    <property type="entry name" value="Bact_solute-bind_prot3"/>
</dbReference>
<gene>
    <name evidence="5" type="ORF">ACFOOR_00900</name>
</gene>
<evidence type="ECO:0000256" key="2">
    <source>
        <dbReference type="ARBA" id="ARBA00022448"/>
    </source>
</evidence>
<evidence type="ECO:0000313" key="6">
    <source>
        <dbReference type="Proteomes" id="UP001595379"/>
    </source>
</evidence>
<dbReference type="PANTHER" id="PTHR30085">
    <property type="entry name" value="AMINO ACID ABC TRANSPORTER PERMEASE"/>
    <property type="match status" value="1"/>
</dbReference>
<evidence type="ECO:0000259" key="4">
    <source>
        <dbReference type="SMART" id="SM00062"/>
    </source>
</evidence>
<keyword evidence="6" id="KW-1185">Reference proteome</keyword>
<keyword evidence="3" id="KW-0732">Signal</keyword>
<comment type="similarity">
    <text evidence="1">Belongs to the bacterial solute-binding protein 3 family.</text>
</comment>
<feature type="domain" description="Solute-binding protein family 3/N-terminal" evidence="4">
    <location>
        <begin position="48"/>
        <end position="272"/>
    </location>
</feature>
<sequence>MTPVSLLFPGKLRRIVSFMTGALAGFAMDAQEVANSGETLRLIESRGYLRCGVDVGLSGFAERGADGVWRGFDVDLCHAYAAAILGRESAVRFVPLTTAERFDALAAEEVDILIRNTSWTFERDVGMGFDFAGIAYFDGQGFMAPADLGITSARDLHGARVCVQGATTSALNLADYSATHSLDMQTLEYPTATAGLEAYAAGECDVYTNDLSSLAGLRASLENRDDHILLPDVISKEPLGPVIREGDAAFEDVARWILISLIAAEELGVTAENARAQAENNPNREIRRLLGAEGNFGDRLGLDNRFALRAIEAGGNYGQIFDRNLGSASPLQLRRGLNAQWTEGGLLYAPPFR</sequence>
<dbReference type="Proteomes" id="UP001595379">
    <property type="component" value="Unassembled WGS sequence"/>
</dbReference>
<proteinExistence type="inferred from homology"/>
<comment type="caution">
    <text evidence="5">The sequence shown here is derived from an EMBL/GenBank/DDBJ whole genome shotgun (WGS) entry which is preliminary data.</text>
</comment>
<evidence type="ECO:0000313" key="5">
    <source>
        <dbReference type="EMBL" id="MFC2924658.1"/>
    </source>
</evidence>
<dbReference type="Gene3D" id="3.40.190.10">
    <property type="entry name" value="Periplasmic binding protein-like II"/>
    <property type="match status" value="2"/>
</dbReference>
<dbReference type="EMBL" id="JBHRSV010000001">
    <property type="protein sequence ID" value="MFC2924658.1"/>
    <property type="molecule type" value="Genomic_DNA"/>
</dbReference>
<dbReference type="CDD" id="cd13692">
    <property type="entry name" value="PBP2_BztA"/>
    <property type="match status" value="1"/>
</dbReference>